<comment type="caution">
    <text evidence="1">The sequence shown here is derived from an EMBL/GenBank/DDBJ whole genome shotgun (WGS) entry which is preliminary data.</text>
</comment>
<sequence>MVLLGPSFASVVTAFGLLVNIVVATGLPILNGPVPVAPQVFGSKKHVGDFVHPGLWHTHDDLECIRLGQQCARGLPKCLNVVYHEESEPLGSTTILDAWGTNLTSIIGTDTSLLGGLEGDMFANAAEIMRWEEGWVEANYGMVSIKALLSFAVYLDDVTLYNYAVYAFQNDLCAEIYGNFQPETGQGAETGRDQGHAQGALGWTAEAARIMQSQGTDVYSLGDNLLLKAAEYTAKYNLGYDVPYDPKFYRCEAILINGPWAAPSNISRGVAKPPPKVWDILYYQYVVKRGLRAPYTTKMKVTINGLGGEGNLGTTSPGDHPSWGDLIWPYNKKGQYLNDNDRTIWGGGEIGPKGKGMINSA</sequence>
<evidence type="ECO:0000313" key="1">
    <source>
        <dbReference type="EMBL" id="KKP05655.1"/>
    </source>
</evidence>
<evidence type="ECO:0000313" key="2">
    <source>
        <dbReference type="Proteomes" id="UP000034112"/>
    </source>
</evidence>
<organism evidence="1 2">
    <name type="scientific">Trichoderma harzianum</name>
    <name type="common">Hypocrea lixii</name>
    <dbReference type="NCBI Taxonomy" id="5544"/>
    <lineage>
        <taxon>Eukaryota</taxon>
        <taxon>Fungi</taxon>
        <taxon>Dikarya</taxon>
        <taxon>Ascomycota</taxon>
        <taxon>Pezizomycotina</taxon>
        <taxon>Sordariomycetes</taxon>
        <taxon>Hypocreomycetidae</taxon>
        <taxon>Hypocreales</taxon>
        <taxon>Hypocreaceae</taxon>
        <taxon>Trichoderma</taxon>
    </lineage>
</organism>
<dbReference type="Proteomes" id="UP000034112">
    <property type="component" value="Unassembled WGS sequence"/>
</dbReference>
<gene>
    <name evidence="1" type="ORF">THAR02_02209</name>
</gene>
<proteinExistence type="predicted"/>
<dbReference type="OMA" id="PGIWHTH"/>
<dbReference type="AlphaFoldDB" id="A0A0F9XMB8"/>
<dbReference type="OrthoDB" id="5280547at2759"/>
<name>A0A0F9XMB8_TRIHA</name>
<dbReference type="EMBL" id="JOKZ01000043">
    <property type="protein sequence ID" value="KKP05655.1"/>
    <property type="molecule type" value="Genomic_DNA"/>
</dbReference>
<dbReference type="SUPFAM" id="SSF48230">
    <property type="entry name" value="Chondroitin AC/alginate lyase"/>
    <property type="match status" value="1"/>
</dbReference>
<protein>
    <recommendedName>
        <fullName evidence="3">Alginate lyase domain-containing protein</fullName>
    </recommendedName>
</protein>
<evidence type="ECO:0008006" key="3">
    <source>
        <dbReference type="Google" id="ProtNLM"/>
    </source>
</evidence>
<dbReference type="InterPro" id="IPR008929">
    <property type="entry name" value="Chondroitin_lyas"/>
</dbReference>
<accession>A0A0F9XMB8</accession>
<reference evidence="2" key="1">
    <citation type="journal article" date="2015" name="Genome Announc.">
        <title>Draft whole-genome sequence of the biocontrol agent Trichoderma harzianum T6776.</title>
        <authorList>
            <person name="Baroncelli R."/>
            <person name="Piaggeschi G."/>
            <person name="Fiorini L."/>
            <person name="Bertolini E."/>
            <person name="Zapparata A."/>
            <person name="Pe M.E."/>
            <person name="Sarrocco S."/>
            <person name="Vannacci G."/>
        </authorList>
    </citation>
    <scope>NUCLEOTIDE SEQUENCE [LARGE SCALE GENOMIC DNA]</scope>
    <source>
        <strain evidence="2">T6776</strain>
    </source>
</reference>
<dbReference type="Gene3D" id="1.50.10.100">
    <property type="entry name" value="Chondroitin AC/alginate lyase"/>
    <property type="match status" value="1"/>
</dbReference>